<dbReference type="PANTHER" id="PTHR33214">
    <property type="entry name" value="BIFUNCTIONAL INHIBITOR/LIPID-TRANSFER PROTEIN/SEED STORAGE 2S ALBUMIN SUPERFAMILY PROTEIN"/>
    <property type="match status" value="1"/>
</dbReference>
<evidence type="ECO:0000256" key="1">
    <source>
        <dbReference type="ARBA" id="ARBA00022448"/>
    </source>
</evidence>
<gene>
    <name evidence="4" type="ORF">V8G54_028321</name>
</gene>
<dbReference type="Gene3D" id="1.10.110.10">
    <property type="entry name" value="Plant lipid-transfer and hydrophobic proteins"/>
    <property type="match status" value="1"/>
</dbReference>
<accession>A0AAQ3MS61</accession>
<reference evidence="4 5" key="1">
    <citation type="journal article" date="2023" name="Life. Sci Alliance">
        <title>Evolutionary insights into 3D genome organization and epigenetic landscape of Vigna mungo.</title>
        <authorList>
            <person name="Junaid A."/>
            <person name="Singh B."/>
            <person name="Bhatia S."/>
        </authorList>
    </citation>
    <scope>NUCLEOTIDE SEQUENCE [LARGE SCALE GENOMIC DNA]</scope>
    <source>
        <strain evidence="4">Urdbean</strain>
    </source>
</reference>
<keyword evidence="3" id="KW-1133">Transmembrane helix</keyword>
<keyword evidence="2" id="KW-0446">Lipid-binding</keyword>
<evidence type="ECO:0000313" key="4">
    <source>
        <dbReference type="EMBL" id="WVY96170.1"/>
    </source>
</evidence>
<dbReference type="GO" id="GO:0008289">
    <property type="term" value="F:lipid binding"/>
    <property type="evidence" value="ECO:0007669"/>
    <property type="project" value="UniProtKB-KW"/>
</dbReference>
<evidence type="ECO:0000256" key="2">
    <source>
        <dbReference type="ARBA" id="ARBA00023121"/>
    </source>
</evidence>
<dbReference type="GO" id="GO:0006869">
    <property type="term" value="P:lipid transport"/>
    <property type="evidence" value="ECO:0007669"/>
    <property type="project" value="InterPro"/>
</dbReference>
<evidence type="ECO:0000256" key="3">
    <source>
        <dbReference type="SAM" id="Phobius"/>
    </source>
</evidence>
<keyword evidence="5" id="KW-1185">Reference proteome</keyword>
<proteinExistence type="predicted"/>
<evidence type="ECO:0008006" key="6">
    <source>
        <dbReference type="Google" id="ProtNLM"/>
    </source>
</evidence>
<keyword evidence="3" id="KW-0472">Membrane</keyword>
<protein>
    <recommendedName>
        <fullName evidence="6">Bifunctional inhibitor/plant lipid transfer protein/seed storage helical domain-containing protein</fullName>
    </recommendedName>
</protein>
<keyword evidence="3" id="KW-0812">Transmembrane</keyword>
<dbReference type="AlphaFoldDB" id="A0AAQ3MS61"/>
<dbReference type="InterPro" id="IPR033872">
    <property type="entry name" value="nsLTP2"/>
</dbReference>
<dbReference type="CDD" id="cd01959">
    <property type="entry name" value="nsLTP2"/>
    <property type="match status" value="1"/>
</dbReference>
<dbReference type="EMBL" id="CP144692">
    <property type="protein sequence ID" value="WVY96170.1"/>
    <property type="molecule type" value="Genomic_DNA"/>
</dbReference>
<evidence type="ECO:0000313" key="5">
    <source>
        <dbReference type="Proteomes" id="UP001374535"/>
    </source>
</evidence>
<dbReference type="SUPFAM" id="SSF47699">
    <property type="entry name" value="Bifunctional inhibitor/lipid-transfer protein/seed storage 2S albumin"/>
    <property type="match status" value="1"/>
</dbReference>
<dbReference type="InterPro" id="IPR036312">
    <property type="entry name" value="Bifun_inhib/LTP/seed_sf"/>
</dbReference>
<name>A0AAQ3MS61_VIGMU</name>
<organism evidence="4 5">
    <name type="scientific">Vigna mungo</name>
    <name type="common">Black gram</name>
    <name type="synonym">Phaseolus mungo</name>
    <dbReference type="NCBI Taxonomy" id="3915"/>
    <lineage>
        <taxon>Eukaryota</taxon>
        <taxon>Viridiplantae</taxon>
        <taxon>Streptophyta</taxon>
        <taxon>Embryophyta</taxon>
        <taxon>Tracheophyta</taxon>
        <taxon>Spermatophyta</taxon>
        <taxon>Magnoliopsida</taxon>
        <taxon>eudicotyledons</taxon>
        <taxon>Gunneridae</taxon>
        <taxon>Pentapetalae</taxon>
        <taxon>rosids</taxon>
        <taxon>fabids</taxon>
        <taxon>Fabales</taxon>
        <taxon>Fabaceae</taxon>
        <taxon>Papilionoideae</taxon>
        <taxon>50 kb inversion clade</taxon>
        <taxon>NPAAA clade</taxon>
        <taxon>indigoferoid/millettioid clade</taxon>
        <taxon>Phaseoleae</taxon>
        <taxon>Vigna</taxon>
    </lineage>
</organism>
<dbReference type="Proteomes" id="UP001374535">
    <property type="component" value="Chromosome 9"/>
</dbReference>
<dbReference type="PANTHER" id="PTHR33214:SF69">
    <property type="entry name" value="BIFUNCTIONAL INHIBITOR_LIPID-TRANSFER PROTEIN_SEED STORAGE 2S ALBUMIN SUPERFAMILY PROTEIN"/>
    <property type="match status" value="1"/>
</dbReference>
<feature type="transmembrane region" description="Helical" evidence="3">
    <location>
        <begin position="37"/>
        <end position="59"/>
    </location>
</feature>
<keyword evidence="1" id="KW-0813">Transport</keyword>
<sequence length="140" mass="14585">MFPIINNEEVEVSPTLNLSICTFACSKMKIPFPRVMLCMMMLGGFVIEAVVAVGVPVGAPAAAAAAPASSECCNVMELVPCANAFTSSTPPSAECCERLKEQKAACICQYMTDPALGGLINTPNAKMVSDSCGSPMPNNC</sequence>